<dbReference type="PANTHER" id="PTHR47274">
    <property type="entry name" value="BTB/POZ DOMAIN CONTAINING PROTEIN, EXPRESSED-RELATED"/>
    <property type="match status" value="1"/>
</dbReference>
<dbReference type="UniPathway" id="UPA00143"/>
<feature type="domain" description="BTB" evidence="3">
    <location>
        <begin position="17"/>
        <end position="96"/>
    </location>
</feature>
<dbReference type="Gene3D" id="3.30.710.10">
    <property type="entry name" value="Potassium Channel Kv1.1, Chain A"/>
    <property type="match status" value="1"/>
</dbReference>
<evidence type="ECO:0000313" key="4">
    <source>
        <dbReference type="EMBL" id="CAA7055718.1"/>
    </source>
</evidence>
<reference evidence="4" key="1">
    <citation type="submission" date="2020-01" db="EMBL/GenBank/DDBJ databases">
        <authorList>
            <person name="Mishra B."/>
        </authorList>
    </citation>
    <scope>NUCLEOTIDE SEQUENCE [LARGE SCALE GENOMIC DNA]</scope>
</reference>
<protein>
    <recommendedName>
        <fullName evidence="3">BTB domain-containing protein</fullName>
    </recommendedName>
</protein>
<proteinExistence type="predicted"/>
<dbReference type="AlphaFoldDB" id="A0A6D2KUH0"/>
<accession>A0A6D2KUH0</accession>
<name>A0A6D2KUH0_9BRAS</name>
<dbReference type="PANTHER" id="PTHR47274:SF11">
    <property type="entry name" value="(RAPE) HYPOTHETICAL PROTEIN"/>
    <property type="match status" value="1"/>
</dbReference>
<dbReference type="Proteomes" id="UP000467841">
    <property type="component" value="Unassembled WGS sequence"/>
</dbReference>
<comment type="caution">
    <text evidence="4">The sequence shown here is derived from an EMBL/GenBank/DDBJ whole genome shotgun (WGS) entry which is preliminary data.</text>
</comment>
<dbReference type="InterPro" id="IPR000210">
    <property type="entry name" value="BTB/POZ_dom"/>
</dbReference>
<evidence type="ECO:0000256" key="2">
    <source>
        <dbReference type="ARBA" id="ARBA00004906"/>
    </source>
</evidence>
<sequence length="174" mass="19789">MQHIATADETHMSHVQAVRSNVFKYMLDSDECKTLVENSITIPDLTYEELKALLEFFCSGILSSANKQHARALYLAAHKYDIPYLQELCRDQLISSLNQSNVLDILELSTVSSDKILEKTAIRIVVINMETIIYGDRYKSFVRKNPDLGLDITKILLDYIKSRTSRGLPPIPLI</sequence>
<dbReference type="InterPro" id="IPR011333">
    <property type="entry name" value="SKP1/BTB/POZ_sf"/>
</dbReference>
<evidence type="ECO:0000313" key="5">
    <source>
        <dbReference type="Proteomes" id="UP000467841"/>
    </source>
</evidence>
<comment type="pathway">
    <text evidence="2">Protein modification; protein ubiquitination.</text>
</comment>
<dbReference type="EMBL" id="CACVBM020001607">
    <property type="protein sequence ID" value="CAA7055718.1"/>
    <property type="molecule type" value="Genomic_DNA"/>
</dbReference>
<evidence type="ECO:0000259" key="3">
    <source>
        <dbReference type="Pfam" id="PF00651"/>
    </source>
</evidence>
<dbReference type="SUPFAM" id="SSF54695">
    <property type="entry name" value="POZ domain"/>
    <property type="match status" value="1"/>
</dbReference>
<gene>
    <name evidence="4" type="ORF">MERR_LOCUS42954</name>
</gene>
<keyword evidence="5" id="KW-1185">Reference proteome</keyword>
<evidence type="ECO:0000256" key="1">
    <source>
        <dbReference type="ARBA" id="ARBA00002668"/>
    </source>
</evidence>
<dbReference type="CDD" id="cd18186">
    <property type="entry name" value="BTB_POZ_ZBTB_KLHL-like"/>
    <property type="match status" value="1"/>
</dbReference>
<dbReference type="OrthoDB" id="6359943at2759"/>
<comment type="function">
    <text evidence="1">May act as a substrate-specific adapter of an E3 ubiquitin-protein ligase complex (CUL3-RBX1-BTB) which mediates the ubiquitination and subsequent proteasomal degradation of target proteins.</text>
</comment>
<dbReference type="Pfam" id="PF00651">
    <property type="entry name" value="BTB"/>
    <property type="match status" value="1"/>
</dbReference>
<dbReference type="InterPro" id="IPR044784">
    <property type="entry name" value="At1g01640-like"/>
</dbReference>
<organism evidence="4 5">
    <name type="scientific">Microthlaspi erraticum</name>
    <dbReference type="NCBI Taxonomy" id="1685480"/>
    <lineage>
        <taxon>Eukaryota</taxon>
        <taxon>Viridiplantae</taxon>
        <taxon>Streptophyta</taxon>
        <taxon>Embryophyta</taxon>
        <taxon>Tracheophyta</taxon>
        <taxon>Spermatophyta</taxon>
        <taxon>Magnoliopsida</taxon>
        <taxon>eudicotyledons</taxon>
        <taxon>Gunneridae</taxon>
        <taxon>Pentapetalae</taxon>
        <taxon>rosids</taxon>
        <taxon>malvids</taxon>
        <taxon>Brassicales</taxon>
        <taxon>Brassicaceae</taxon>
        <taxon>Coluteocarpeae</taxon>
        <taxon>Microthlaspi</taxon>
    </lineage>
</organism>
<dbReference type="GO" id="GO:0016567">
    <property type="term" value="P:protein ubiquitination"/>
    <property type="evidence" value="ECO:0007669"/>
    <property type="project" value="UniProtKB-UniPathway"/>
</dbReference>